<evidence type="ECO:0000256" key="1">
    <source>
        <dbReference type="SAM" id="SignalP"/>
    </source>
</evidence>
<keyword evidence="3" id="KW-1185">Reference proteome</keyword>
<accession>A0AAV4XZW8</accession>
<name>A0AAV4XZW8_CAEEX</name>
<feature type="chain" id="PRO_5043338222" description="Secreted protein" evidence="1">
    <location>
        <begin position="21"/>
        <end position="93"/>
    </location>
</feature>
<protein>
    <recommendedName>
        <fullName evidence="4">Secreted protein</fullName>
    </recommendedName>
</protein>
<gene>
    <name evidence="2" type="ORF">CEXT_317421</name>
</gene>
<reference evidence="2 3" key="1">
    <citation type="submission" date="2021-06" db="EMBL/GenBank/DDBJ databases">
        <title>Caerostris extrusa draft genome.</title>
        <authorList>
            <person name="Kono N."/>
            <person name="Arakawa K."/>
        </authorList>
    </citation>
    <scope>NUCLEOTIDE SEQUENCE [LARGE SCALE GENOMIC DNA]</scope>
</reference>
<proteinExistence type="predicted"/>
<evidence type="ECO:0000313" key="3">
    <source>
        <dbReference type="Proteomes" id="UP001054945"/>
    </source>
</evidence>
<evidence type="ECO:0008006" key="4">
    <source>
        <dbReference type="Google" id="ProtNLM"/>
    </source>
</evidence>
<sequence>MKYILFINFFRVCLVWISVGERVMCRDAPVVSPFIFPPALKEGERGSAICTIRVRRPTRDKDIASNDPSDSIQMSPSGSLIIQKVEAAMKGPL</sequence>
<evidence type="ECO:0000313" key="2">
    <source>
        <dbReference type="EMBL" id="GIZ00398.1"/>
    </source>
</evidence>
<dbReference type="AlphaFoldDB" id="A0AAV4XZW8"/>
<comment type="caution">
    <text evidence="2">The sequence shown here is derived from an EMBL/GenBank/DDBJ whole genome shotgun (WGS) entry which is preliminary data.</text>
</comment>
<feature type="signal peptide" evidence="1">
    <location>
        <begin position="1"/>
        <end position="20"/>
    </location>
</feature>
<dbReference type="Proteomes" id="UP001054945">
    <property type="component" value="Unassembled WGS sequence"/>
</dbReference>
<keyword evidence="1" id="KW-0732">Signal</keyword>
<organism evidence="2 3">
    <name type="scientific">Caerostris extrusa</name>
    <name type="common">Bark spider</name>
    <name type="synonym">Caerostris bankana</name>
    <dbReference type="NCBI Taxonomy" id="172846"/>
    <lineage>
        <taxon>Eukaryota</taxon>
        <taxon>Metazoa</taxon>
        <taxon>Ecdysozoa</taxon>
        <taxon>Arthropoda</taxon>
        <taxon>Chelicerata</taxon>
        <taxon>Arachnida</taxon>
        <taxon>Araneae</taxon>
        <taxon>Araneomorphae</taxon>
        <taxon>Entelegynae</taxon>
        <taxon>Araneoidea</taxon>
        <taxon>Araneidae</taxon>
        <taxon>Caerostris</taxon>
    </lineage>
</organism>
<dbReference type="EMBL" id="BPLR01018538">
    <property type="protein sequence ID" value="GIZ00398.1"/>
    <property type="molecule type" value="Genomic_DNA"/>
</dbReference>